<evidence type="ECO:0008006" key="4">
    <source>
        <dbReference type="Google" id="ProtNLM"/>
    </source>
</evidence>
<keyword evidence="3" id="KW-1185">Reference proteome</keyword>
<accession>A0A8H7AML8</accession>
<comment type="caution">
    <text evidence="2">The sequence shown here is derived from an EMBL/GenBank/DDBJ whole genome shotgun (WGS) entry which is preliminary data.</text>
</comment>
<dbReference type="InterPro" id="IPR018803">
    <property type="entry name" value="Ish1/Msc1-like"/>
</dbReference>
<feature type="transmembrane region" description="Helical" evidence="1">
    <location>
        <begin position="12"/>
        <end position="31"/>
    </location>
</feature>
<evidence type="ECO:0000313" key="2">
    <source>
        <dbReference type="EMBL" id="KAF7509677.1"/>
    </source>
</evidence>
<dbReference type="Proteomes" id="UP000606974">
    <property type="component" value="Unassembled WGS sequence"/>
</dbReference>
<dbReference type="Pfam" id="PF10281">
    <property type="entry name" value="Ish1"/>
    <property type="match status" value="1"/>
</dbReference>
<gene>
    <name evidence="2" type="ORF">GJ744_007548</name>
</gene>
<sequence length="88" mass="9785">MPTPLDRAMQSRNLFLGFAGIVTAVSMWGIWGGDMFPAEKDPKGDPDTWTESELRRWLEARGLLPSGKASKDDLLERVKANMKPAARP</sequence>
<dbReference type="OrthoDB" id="5341873at2759"/>
<keyword evidence="1" id="KW-1133">Transmembrane helix</keyword>
<organism evidence="2 3">
    <name type="scientific">Endocarpon pusillum</name>
    <dbReference type="NCBI Taxonomy" id="364733"/>
    <lineage>
        <taxon>Eukaryota</taxon>
        <taxon>Fungi</taxon>
        <taxon>Dikarya</taxon>
        <taxon>Ascomycota</taxon>
        <taxon>Pezizomycotina</taxon>
        <taxon>Eurotiomycetes</taxon>
        <taxon>Chaetothyriomycetidae</taxon>
        <taxon>Verrucariales</taxon>
        <taxon>Verrucariaceae</taxon>
        <taxon>Endocarpon</taxon>
    </lineage>
</organism>
<proteinExistence type="predicted"/>
<reference evidence="2" key="1">
    <citation type="submission" date="2020-02" db="EMBL/GenBank/DDBJ databases">
        <authorList>
            <person name="Palmer J.M."/>
        </authorList>
    </citation>
    <scope>NUCLEOTIDE SEQUENCE</scope>
    <source>
        <strain evidence="2">EPUS1.4</strain>
        <tissue evidence="2">Thallus</tissue>
    </source>
</reference>
<dbReference type="EMBL" id="JAACFV010000038">
    <property type="protein sequence ID" value="KAF7509677.1"/>
    <property type="molecule type" value="Genomic_DNA"/>
</dbReference>
<keyword evidence="1" id="KW-0812">Transmembrane</keyword>
<protein>
    <recommendedName>
        <fullName evidence="4">STE24 endopeptidase</fullName>
    </recommendedName>
</protein>
<evidence type="ECO:0000313" key="3">
    <source>
        <dbReference type="Proteomes" id="UP000606974"/>
    </source>
</evidence>
<keyword evidence="1" id="KW-0472">Membrane</keyword>
<name>A0A8H7AML8_9EURO</name>
<dbReference type="AlphaFoldDB" id="A0A8H7AML8"/>
<evidence type="ECO:0000256" key="1">
    <source>
        <dbReference type="SAM" id="Phobius"/>
    </source>
</evidence>